<feature type="coiled-coil region" evidence="5">
    <location>
        <begin position="42"/>
        <end position="76"/>
    </location>
</feature>
<dbReference type="CDD" id="cd00009">
    <property type="entry name" value="AAA"/>
    <property type="match status" value="1"/>
</dbReference>
<evidence type="ECO:0000259" key="6">
    <source>
        <dbReference type="SMART" id="SM00382"/>
    </source>
</evidence>
<gene>
    <name evidence="7" type="ORF">HRI_001597000</name>
</gene>
<dbReference type="PANTHER" id="PTHR33463:SF172">
    <property type="entry name" value="DOMAIN-CONTAINING DISEASE RESISTANCE PROTEIN, PUTATIVE-RELATED"/>
    <property type="match status" value="1"/>
</dbReference>
<comment type="caution">
    <text evidence="7">The sequence shown here is derived from an EMBL/GenBank/DDBJ whole genome shotgun (WGS) entry which is preliminary data.</text>
</comment>
<dbReference type="PRINTS" id="PR00364">
    <property type="entry name" value="DISEASERSIST"/>
</dbReference>
<dbReference type="InterPro" id="IPR050905">
    <property type="entry name" value="Plant_NBS-LRR"/>
</dbReference>
<dbReference type="InterPro" id="IPR042197">
    <property type="entry name" value="Apaf_helical"/>
</dbReference>
<keyword evidence="2" id="KW-0547">Nucleotide-binding</keyword>
<dbReference type="Pfam" id="PF23247">
    <property type="entry name" value="LRR_RPS2"/>
    <property type="match status" value="9"/>
</dbReference>
<dbReference type="InterPro" id="IPR003593">
    <property type="entry name" value="AAA+_ATPase"/>
</dbReference>
<dbReference type="FunFam" id="3.40.50.300:FF:001091">
    <property type="entry name" value="Probable disease resistance protein At1g61300"/>
    <property type="match status" value="1"/>
</dbReference>
<evidence type="ECO:0000256" key="5">
    <source>
        <dbReference type="SAM" id="Coils"/>
    </source>
</evidence>
<dbReference type="SUPFAM" id="SSF52540">
    <property type="entry name" value="P-loop containing nucleoside triphosphate hydrolases"/>
    <property type="match status" value="1"/>
</dbReference>
<dbReference type="InterPro" id="IPR057135">
    <property type="entry name" value="At4g27190-like_LRR"/>
</dbReference>
<accession>A0A9W7LVK3</accession>
<sequence length="2441" mass="277392">MEAIATDIATRGAANISSAAAKGIFQEAARHIRYVIFYQRYVEKFEDNLKKLIDKRSSVQQDIVVAERNVEKIKADVQGWCHRVDKVIPEEENKVKALEDKAKNKCFFGLCPSIKSRYRLSRKAEEDATTFDDLTKECRFDHVGVRDVPEAIVHTDFQTFKSREKVFSDIMESLKDSTTRMIGVYGMPGVGKTWLVKEVERQLQEVKLFNSVVMAIVSRSPDVLKIQDQIAESLGLKLEEISPVIRARRLFERLKKEKNVVIILDDIWKKLDLEEVGIPFGSQHKECKILLTSRSQNVLSNEMDATETFVVGDLNDTEAWELFKKMAGDCVESADIRHTAIEVANKCARLPLAIATVARALRNKRSHSWRDALRQLQRPYSGSSSEISAEVYSAIELSINHLPSEDLKQTLLLCSLLRRNTRVEDLLRFAIGLDLINGVDSLEEGRDRLLTMMSALKESCLLRDSNTDEQFFDVHDLTYSVAKSIASKGNKVFALEKEDVLTDWPNEESMKKCNKICLKYPSINMLPDQLNCPELFLFLLLSKDRSLTLPADLFKEATNLKVLALTGMHFSSLPSSIGLLTSLSTLCLDQCKLGVGDDITIIGGLKSLESLSLLKFDIRILPKEIGQLVKLKLLDVSWCAKLTTISDGVLSSLTRLEELYVGGTCIQWGQSSTASLAELNTLSRLSTLEVQIPDALAAPQDFFQELQKLERYKIFIGKEWEWERFDNYQYSRTLKLRLSTSLDDLDLGIKKLLKKTEDLHLDELKGLKIALQELTDEESLLHLKNLHIQNGLDVEYIIHDENEFPQLQSLTLQSLPKLISFCPQHETDATSSLSQHELPLFGEKISFPYLEKLQLKWINVTMVWHKQLSTTSFRSYEKLKTLKIESCGSLKHLFSFSMAKCLLHLTAFEVIGCHCIREIIFTEEIEEETEATMTSALFPRLKSLELKELPRLIGFCSFSQTRVIEFPAMKSLRIEKCPVLEGFICSSSMEGNQPISRLVLFDNKVAFPSLEEMSISYLGNMKMIWENPLTPNSFPKLQQLRVGGCDELLTIFPSNMLSIFQGLQILRVQHCASLEQVFEIMPEEKEAALPATSQLREIDILGLPKLKYIWKKDPKGIFSFKNLRLISVQFCWSLKNVIPASVARDLPKLGDLVINGCGVEEIVSKVEEGSDSENTVTFEFDQLSSLWLSWLRECKHFYPGRHTTKWPMLKELKANECGEMKIFGTQLITHNQQLDSPPPLFLVEKVFPKLQRLELGSNSIAMISGGQFPSSLFHEIKAFRVEGNAAKSVDFLERFSNLEELCISSCELKELFCTEGDTGSNKGIYAGTLSTIRKLELRFLPNLKDHLWKQDVQVDHILPNLETLEVYDCANLMSLGSSSASFQNLTTLEVWDCREMKYLDTCVAVRGLSQLKKLIIRDCVSMKEIIASGGDEAMCDIIFNRLKSLELVDLPRLKSFCWGNHTFGFPCLEEVIVRCCPEFEIFCKGVLNAPLLKSVEYGRDKGHWSGDLNNTVQHLHSTKVGYQGIRRLVLSEFSKLIEIWKEKILDFKNLRVLEVEECNSLEYIFSVSIAFELVQLNSLKVKNCTMMKYIIKKGAEETAVDTVWLPKLWSIRLESCLDLKSFCMGSITLQCPSLERIEVDDCPKMHAMASPREVGGGEKTPFFNDMVLCAKLQVLILSSTNIQKLWPDKPHSAIPSNVQNLLNLTVKGCHNLEYLFPSSLIKSFVGLYYLSLDDCKNIEEVIFTDESAAAEEEDRTTGTYMFTELKGLKLVKLPKLGTFCHGDNSETDSRTLFNEKVAFPSLNRLTIEGIEKCRRIWHDKPTMNSFCELTSLRVRDCERLSNILPFNMVERLEKLVTLIIEECKSVEEIIGPDDDQARNSNESHTVTSAELIELESTIKFVFPKVRELNLRMLPKLKGFYSKVHTTEWPSLKQLEVSECSKVETFAREYINFGETQGDSQPLLPVQRPLFSVTEETFSNLEELLLIRNGNMKEIWHGALPNKYFVNLRRLKLVGFLDASVTIPNCFVQSLPNLENFSVEKNALKELFPCKGLRDEDEHAGTFSHLKELRLSELPELTHLWKKQVALAQVLCNLEFLQVMECRKLEKLVPTSVSLKHLTTLKVSKCHGFRNLVTFAIAKSMVQLKTMSVTDCQMIEEIIASTADEVADVIVFNQLESLELDSLSGLSRFCSGNYALIFPTLEEVIIRQCPKMESFTMGELSTPMLHGLQSTKGKYVGRWEGDLNATIQQLFIEKVFPSSDDLVLSSINIQRAWNHRLLATHSYARNLTCLTIEGCHNLNCLFLSSMVKSFVQLKKLNIENCENVDNVIFVEGSAKEEMMNRNLFRVLEFLLLKDLPKLTRFCHGNYFEFPLLSSLRIESCPALKTFISGAQGINSEMASPTLFDEKVAFPCLEEVSIIGVGNRRKTWQKQPTNCVRIHFGNC</sequence>
<feature type="domain" description="AAA+ ATPase" evidence="6">
    <location>
        <begin position="178"/>
        <end position="317"/>
    </location>
</feature>
<dbReference type="InterPro" id="IPR027417">
    <property type="entry name" value="P-loop_NTPase"/>
</dbReference>
<dbReference type="EMBL" id="BSYR01000016">
    <property type="protein sequence ID" value="GMI79277.1"/>
    <property type="molecule type" value="Genomic_DNA"/>
</dbReference>
<evidence type="ECO:0000313" key="8">
    <source>
        <dbReference type="Proteomes" id="UP001165190"/>
    </source>
</evidence>
<name>A0A9W7LVK3_HIBTR</name>
<keyword evidence="4" id="KW-0067">ATP-binding</keyword>
<dbReference type="SUPFAM" id="SSF52047">
    <property type="entry name" value="RNI-like"/>
    <property type="match status" value="4"/>
</dbReference>
<dbReference type="GO" id="GO:0005524">
    <property type="term" value="F:ATP binding"/>
    <property type="evidence" value="ECO:0007669"/>
    <property type="project" value="UniProtKB-KW"/>
</dbReference>
<evidence type="ECO:0000256" key="1">
    <source>
        <dbReference type="ARBA" id="ARBA00008894"/>
    </source>
</evidence>
<evidence type="ECO:0000313" key="7">
    <source>
        <dbReference type="EMBL" id="GMI79277.1"/>
    </source>
</evidence>
<dbReference type="GO" id="GO:0043531">
    <property type="term" value="F:ADP binding"/>
    <property type="evidence" value="ECO:0007669"/>
    <property type="project" value="InterPro"/>
</dbReference>
<evidence type="ECO:0000256" key="2">
    <source>
        <dbReference type="ARBA" id="ARBA00022741"/>
    </source>
</evidence>
<comment type="similarity">
    <text evidence="1">Belongs to the disease resistance NB-LRR family.</text>
</comment>
<keyword evidence="5" id="KW-0175">Coiled coil</keyword>
<dbReference type="PANTHER" id="PTHR33463">
    <property type="entry name" value="NB-ARC DOMAIN-CONTAINING PROTEIN-RELATED"/>
    <property type="match status" value="1"/>
</dbReference>
<evidence type="ECO:0000256" key="4">
    <source>
        <dbReference type="ARBA" id="ARBA00022840"/>
    </source>
</evidence>
<dbReference type="GO" id="GO:0006952">
    <property type="term" value="P:defense response"/>
    <property type="evidence" value="ECO:0007669"/>
    <property type="project" value="UniProtKB-KW"/>
</dbReference>
<dbReference type="SUPFAM" id="SSF52058">
    <property type="entry name" value="L domain-like"/>
    <property type="match status" value="1"/>
</dbReference>
<dbReference type="InterPro" id="IPR032675">
    <property type="entry name" value="LRR_dom_sf"/>
</dbReference>
<dbReference type="Gene3D" id="3.80.10.10">
    <property type="entry name" value="Ribonuclease Inhibitor"/>
    <property type="match status" value="8"/>
</dbReference>
<dbReference type="SMART" id="SM00382">
    <property type="entry name" value="AAA"/>
    <property type="match status" value="1"/>
</dbReference>
<dbReference type="Gene3D" id="1.10.8.430">
    <property type="entry name" value="Helical domain of apoptotic protease-activating factors"/>
    <property type="match status" value="1"/>
</dbReference>
<reference evidence="7" key="1">
    <citation type="submission" date="2023-05" db="EMBL/GenBank/DDBJ databases">
        <title>Genome and transcriptome analyses reveal genes involved in the formation of fine ridges on petal epidermal cells in Hibiscus trionum.</title>
        <authorList>
            <person name="Koshimizu S."/>
            <person name="Masuda S."/>
            <person name="Ishii T."/>
            <person name="Shirasu K."/>
            <person name="Hoshino A."/>
            <person name="Arita M."/>
        </authorList>
    </citation>
    <scope>NUCLEOTIDE SEQUENCE</scope>
    <source>
        <strain evidence="7">Hamamatsu line</strain>
    </source>
</reference>
<evidence type="ECO:0000256" key="3">
    <source>
        <dbReference type="ARBA" id="ARBA00022821"/>
    </source>
</evidence>
<dbReference type="Pfam" id="PF00931">
    <property type="entry name" value="NB-ARC"/>
    <property type="match status" value="1"/>
</dbReference>
<protein>
    <recommendedName>
        <fullName evidence="6">AAA+ ATPase domain-containing protein</fullName>
    </recommendedName>
</protein>
<dbReference type="Proteomes" id="UP001165190">
    <property type="component" value="Unassembled WGS sequence"/>
</dbReference>
<dbReference type="InterPro" id="IPR002182">
    <property type="entry name" value="NB-ARC"/>
</dbReference>
<organism evidence="7 8">
    <name type="scientific">Hibiscus trionum</name>
    <name type="common">Flower of an hour</name>
    <dbReference type="NCBI Taxonomy" id="183268"/>
    <lineage>
        <taxon>Eukaryota</taxon>
        <taxon>Viridiplantae</taxon>
        <taxon>Streptophyta</taxon>
        <taxon>Embryophyta</taxon>
        <taxon>Tracheophyta</taxon>
        <taxon>Spermatophyta</taxon>
        <taxon>Magnoliopsida</taxon>
        <taxon>eudicotyledons</taxon>
        <taxon>Gunneridae</taxon>
        <taxon>Pentapetalae</taxon>
        <taxon>rosids</taxon>
        <taxon>malvids</taxon>
        <taxon>Malvales</taxon>
        <taxon>Malvaceae</taxon>
        <taxon>Malvoideae</taxon>
        <taxon>Hibiscus</taxon>
    </lineage>
</organism>
<dbReference type="OrthoDB" id="996754at2759"/>
<keyword evidence="8" id="KW-1185">Reference proteome</keyword>
<proteinExistence type="inferred from homology"/>
<dbReference type="Gene3D" id="3.40.50.300">
    <property type="entry name" value="P-loop containing nucleotide triphosphate hydrolases"/>
    <property type="match status" value="1"/>
</dbReference>
<keyword evidence="3" id="KW-0611">Plant defense</keyword>